<dbReference type="STRING" id="45354.A0A1L0B6G5"/>
<dbReference type="InterPro" id="IPR039039">
    <property type="entry name" value="RAI1-like_fam"/>
</dbReference>
<comment type="catalytic activity">
    <reaction evidence="4">
        <text>a 5'-end (N(7)-methyl 5'-triphosphoguanosine)-ribonucleoside-ribonucleotide in mRNA + H2O = a (N(7)-methyl 5'-triphosphoguanosine)-nucleoside + a 5'-end phospho-ribonucleoside in mRNA + H(+)</text>
        <dbReference type="Rhea" id="RHEA:66928"/>
        <dbReference type="Rhea" id="RHEA-COMP:15692"/>
        <dbReference type="Rhea" id="RHEA-COMP:17313"/>
        <dbReference type="ChEBI" id="CHEBI:15377"/>
        <dbReference type="ChEBI" id="CHEBI:15378"/>
        <dbReference type="ChEBI" id="CHEBI:138282"/>
        <dbReference type="ChEBI" id="CHEBI:172876"/>
        <dbReference type="ChEBI" id="CHEBI:172877"/>
    </reaction>
    <physiologicalReaction direction="left-to-right" evidence="4">
        <dbReference type="Rhea" id="RHEA:66929"/>
    </physiologicalReaction>
</comment>
<evidence type="ECO:0000256" key="6">
    <source>
        <dbReference type="ARBA" id="ARBA00048124"/>
    </source>
</evidence>
<feature type="domain" description="RAI1-like" evidence="8">
    <location>
        <begin position="17"/>
        <end position="381"/>
    </location>
</feature>
<comment type="catalytic activity">
    <reaction evidence="6">
        <text>a 5'-end NAD(+)-phospho-ribonucleoside in mRNA + H2O = a 5'-end phospho-ribonucleoside in mRNA + NAD(+) + H(+)</text>
        <dbReference type="Rhea" id="RHEA:60880"/>
        <dbReference type="Rhea" id="RHEA-COMP:15692"/>
        <dbReference type="Rhea" id="RHEA-COMP:15698"/>
        <dbReference type="ChEBI" id="CHEBI:15377"/>
        <dbReference type="ChEBI" id="CHEBI:15378"/>
        <dbReference type="ChEBI" id="CHEBI:57540"/>
        <dbReference type="ChEBI" id="CHEBI:138282"/>
        <dbReference type="ChEBI" id="CHEBI:144029"/>
    </reaction>
    <physiologicalReaction direction="left-to-right" evidence="6">
        <dbReference type="Rhea" id="RHEA:60881"/>
    </physiologicalReaction>
</comment>
<comment type="similarity">
    <text evidence="2 7">Belongs to the DXO/Dom3Z family.</text>
</comment>
<keyword evidence="7" id="KW-0378">Hydrolase</keyword>
<evidence type="ECO:0000256" key="3">
    <source>
        <dbReference type="ARBA" id="ARBA00022722"/>
    </source>
</evidence>
<keyword evidence="3 7" id="KW-0540">Nuclease</keyword>
<dbReference type="EMBL" id="LT635756">
    <property type="protein sequence ID" value="SGZ46552.1"/>
    <property type="molecule type" value="Genomic_DNA"/>
</dbReference>
<evidence type="ECO:0000313" key="10">
    <source>
        <dbReference type="Proteomes" id="UP000182334"/>
    </source>
</evidence>
<dbReference type="Proteomes" id="UP000182334">
    <property type="component" value="Chromosome I"/>
</dbReference>
<keyword evidence="10" id="KW-1185">Reference proteome</keyword>
<dbReference type="Pfam" id="PF08652">
    <property type="entry name" value="RAI1"/>
    <property type="match status" value="1"/>
</dbReference>
<evidence type="ECO:0000256" key="1">
    <source>
        <dbReference type="ARBA" id="ARBA00001968"/>
    </source>
</evidence>
<evidence type="ECO:0000256" key="2">
    <source>
        <dbReference type="ARBA" id="ARBA00006562"/>
    </source>
</evidence>
<dbReference type="EC" id="3.6.1.-" evidence="7"/>
<sequence length="388" mass="45219">MLKTFPILSRAETTALKQPKEVFSYSRNIEGEWLTDEHISKNEALSYFYLPDSFVDRQYDLQGGFKSFQKTPEQQNVAHFPLYLEAIQKHEQKTGKKVKADIITFRGIMTKLLTLPYNLNKPFQLYAIAFDGQLFIKNDDELDLKVRAEEEAKNNDEQARYMKVCEYGGYKFETLVTLPKPWAECSRKTIENRNKKVVNNYEQYISVVRTGIGKVKTLLAGEVDCVWDYVPEDKHDDILSHYVELKTSRTITRPNQGGDFEKKLFRTWAQCFLLGIKRIVYGFRDENHILKDMEVYNTEEVPVLIKDSNLPSKGPKIVCVNALKWYGAVLEWLHRNIDVTDEQKAYKITYDPGSRTFLLTECIGDESKELRNGGILTEEFKVWRDQLK</sequence>
<comment type="subcellular location">
    <subcellularLocation>
        <location evidence="7">Nucleus</location>
    </subcellularLocation>
</comment>
<keyword evidence="7" id="KW-0694">RNA-binding</keyword>
<dbReference type="GO" id="GO:0000956">
    <property type="term" value="P:nuclear-transcribed mRNA catabolic process"/>
    <property type="evidence" value="ECO:0007669"/>
    <property type="project" value="TreeGrafter"/>
</dbReference>
<accession>A0A1L0B6G5</accession>
<dbReference type="PANTHER" id="PTHR12395">
    <property type="entry name" value="DOM-3 RELATED"/>
    <property type="match status" value="1"/>
</dbReference>
<proteinExistence type="inferred from homology"/>
<evidence type="ECO:0000256" key="4">
    <source>
        <dbReference type="ARBA" id="ARBA00044676"/>
    </source>
</evidence>
<evidence type="ECO:0000313" key="9">
    <source>
        <dbReference type="EMBL" id="SGZ46552.1"/>
    </source>
</evidence>
<name>A0A1L0B6G5_9ASCO</name>
<dbReference type="PANTHER" id="PTHR12395:SF9">
    <property type="entry name" value="DECAPPING AND EXORIBONUCLEASE PROTEIN"/>
    <property type="match status" value="1"/>
</dbReference>
<keyword evidence="7" id="KW-0479">Metal-binding</keyword>
<protein>
    <recommendedName>
        <fullName evidence="7">Decapping nuclease</fullName>
        <ecNumber evidence="7">3.6.1.-</ecNumber>
    </recommendedName>
</protein>
<dbReference type="GO" id="GO:0004518">
    <property type="term" value="F:nuclease activity"/>
    <property type="evidence" value="ECO:0007669"/>
    <property type="project" value="UniProtKB-KW"/>
</dbReference>
<keyword evidence="7" id="KW-0539">Nucleus</keyword>
<dbReference type="GO" id="GO:0003723">
    <property type="term" value="F:RNA binding"/>
    <property type="evidence" value="ECO:0007669"/>
    <property type="project" value="UniProtKB-KW"/>
</dbReference>
<comment type="catalytic activity">
    <reaction evidence="5">
        <text>a 5'-end triphospho-ribonucleoside in mRNA + H2O = a 5'-end phospho-ribonucleoside in mRNA + diphosphate + H(+)</text>
        <dbReference type="Rhea" id="RHEA:78683"/>
        <dbReference type="Rhea" id="RHEA-COMP:15692"/>
        <dbReference type="Rhea" id="RHEA-COMP:17164"/>
        <dbReference type="ChEBI" id="CHEBI:15377"/>
        <dbReference type="ChEBI" id="CHEBI:15378"/>
        <dbReference type="ChEBI" id="CHEBI:33019"/>
        <dbReference type="ChEBI" id="CHEBI:138282"/>
        <dbReference type="ChEBI" id="CHEBI:167618"/>
    </reaction>
    <physiologicalReaction direction="left-to-right" evidence="5">
        <dbReference type="Rhea" id="RHEA:78684"/>
    </physiologicalReaction>
</comment>
<organism evidence="9 10">
    <name type="scientific">Sungouiella intermedia</name>
    <dbReference type="NCBI Taxonomy" id="45354"/>
    <lineage>
        <taxon>Eukaryota</taxon>
        <taxon>Fungi</taxon>
        <taxon>Dikarya</taxon>
        <taxon>Ascomycota</taxon>
        <taxon>Saccharomycotina</taxon>
        <taxon>Pichiomycetes</taxon>
        <taxon>Metschnikowiaceae</taxon>
        <taxon>Sungouiella</taxon>
    </lineage>
</organism>
<dbReference type="GO" id="GO:0046872">
    <property type="term" value="F:metal ion binding"/>
    <property type="evidence" value="ECO:0007669"/>
    <property type="project" value="UniProtKB-KW"/>
</dbReference>
<keyword evidence="7" id="KW-0547">Nucleotide-binding</keyword>
<comment type="function">
    <text evidence="7">Decapping enzyme for NAD-capped RNAs: specifically hydrolyzes the nicotinamide adenine dinucleotide (NAD) cap from a subset of RNAs by removing the entire NAD moiety from the 5'-end of an NAD-capped RNA.</text>
</comment>
<dbReference type="OrthoDB" id="5853397at2759"/>
<dbReference type="GO" id="GO:0005634">
    <property type="term" value="C:nucleus"/>
    <property type="evidence" value="ECO:0007669"/>
    <property type="project" value="UniProtKB-SubCell"/>
</dbReference>
<reference evidence="9 10" key="1">
    <citation type="submission" date="2016-10" db="EMBL/GenBank/DDBJ databases">
        <authorList>
            <person name="de Groot N.N."/>
        </authorList>
    </citation>
    <scope>NUCLEOTIDE SEQUENCE [LARGE SCALE GENOMIC DNA]</scope>
    <source>
        <strain evidence="9 10">CBS 141442</strain>
    </source>
</reference>
<dbReference type="GO" id="GO:0005829">
    <property type="term" value="C:cytosol"/>
    <property type="evidence" value="ECO:0007669"/>
    <property type="project" value="TreeGrafter"/>
</dbReference>
<comment type="cofactor">
    <cofactor evidence="1 7">
        <name>a divalent metal cation</name>
        <dbReference type="ChEBI" id="CHEBI:60240"/>
    </cofactor>
</comment>
<dbReference type="GO" id="GO:0110155">
    <property type="term" value="P:NAD-cap decapping"/>
    <property type="evidence" value="ECO:0007669"/>
    <property type="project" value="TreeGrafter"/>
</dbReference>
<dbReference type="AlphaFoldDB" id="A0A1L0B6G5"/>
<dbReference type="GO" id="GO:0000166">
    <property type="term" value="F:nucleotide binding"/>
    <property type="evidence" value="ECO:0007669"/>
    <property type="project" value="UniProtKB-KW"/>
</dbReference>
<dbReference type="GO" id="GO:0034353">
    <property type="term" value="F:mRNA 5'-diphosphatase activity"/>
    <property type="evidence" value="ECO:0007669"/>
    <property type="project" value="TreeGrafter"/>
</dbReference>
<evidence type="ECO:0000256" key="7">
    <source>
        <dbReference type="RuleBase" id="RU367113"/>
    </source>
</evidence>
<gene>
    <name evidence="9" type="ORF">SAMEA4029010_CIC11G00000002805</name>
</gene>
<evidence type="ECO:0000259" key="8">
    <source>
        <dbReference type="Pfam" id="PF08652"/>
    </source>
</evidence>
<dbReference type="InterPro" id="IPR013961">
    <property type="entry name" value="RAI1"/>
</dbReference>
<evidence type="ECO:0000256" key="5">
    <source>
        <dbReference type="ARBA" id="ARBA00044692"/>
    </source>
</evidence>